<evidence type="ECO:0000313" key="2">
    <source>
        <dbReference type="Proteomes" id="UP000187209"/>
    </source>
</evidence>
<accession>A0A1R2BY84</accession>
<evidence type="ECO:0000313" key="1">
    <source>
        <dbReference type="EMBL" id="OMJ81704.1"/>
    </source>
</evidence>
<sequence length="320" mass="36501">MENRVLVYLDTLKICAGSKVTGEICANCNPCLLVLKLSGKEKVQVRSLNNHRETKKVQLFKHVEKIIDIQERSKAVFPFSYKLPSSAPATFHFSKVDQNGSLIDAIVVYKIQALLLQGETVVATDYKFLTVYRMPSGRCKVPSLSFAHTISSCLSWNFVMELDRLSSEDCYRNIAEFKFRCIDWPENFRILEIILRTIYNITIQLPNDFIYKNSFVICETRSTNNETQMELHSETLGRFGDNHGTNDSKLISSEFTFEGIVRASFCCKTWEIKGELPFHVNPVDVKTPKFSSTFENLKAFPIINIILKSNFDAGEEFPSG</sequence>
<dbReference type="AlphaFoldDB" id="A0A1R2BY84"/>
<gene>
    <name evidence="1" type="ORF">SteCoe_17754</name>
</gene>
<dbReference type="EMBL" id="MPUH01000369">
    <property type="protein sequence ID" value="OMJ81704.1"/>
    <property type="molecule type" value="Genomic_DNA"/>
</dbReference>
<dbReference type="Proteomes" id="UP000187209">
    <property type="component" value="Unassembled WGS sequence"/>
</dbReference>
<name>A0A1R2BY84_9CILI</name>
<dbReference type="Gene3D" id="2.60.40.640">
    <property type="match status" value="1"/>
</dbReference>
<proteinExistence type="predicted"/>
<organism evidence="1 2">
    <name type="scientific">Stentor coeruleus</name>
    <dbReference type="NCBI Taxonomy" id="5963"/>
    <lineage>
        <taxon>Eukaryota</taxon>
        <taxon>Sar</taxon>
        <taxon>Alveolata</taxon>
        <taxon>Ciliophora</taxon>
        <taxon>Postciliodesmatophora</taxon>
        <taxon>Heterotrichea</taxon>
        <taxon>Heterotrichida</taxon>
        <taxon>Stentoridae</taxon>
        <taxon>Stentor</taxon>
    </lineage>
</organism>
<comment type="caution">
    <text evidence="1">The sequence shown here is derived from an EMBL/GenBank/DDBJ whole genome shotgun (WGS) entry which is preliminary data.</text>
</comment>
<evidence type="ECO:0008006" key="3">
    <source>
        <dbReference type="Google" id="ProtNLM"/>
    </source>
</evidence>
<keyword evidence="2" id="KW-1185">Reference proteome</keyword>
<dbReference type="InterPro" id="IPR014752">
    <property type="entry name" value="Arrestin-like_C"/>
</dbReference>
<reference evidence="1 2" key="1">
    <citation type="submission" date="2016-11" db="EMBL/GenBank/DDBJ databases">
        <title>The macronuclear genome of Stentor coeruleus: a giant cell with tiny introns.</title>
        <authorList>
            <person name="Slabodnick M."/>
            <person name="Ruby J.G."/>
            <person name="Reiff S.B."/>
            <person name="Swart E.C."/>
            <person name="Gosai S."/>
            <person name="Prabakaran S."/>
            <person name="Witkowska E."/>
            <person name="Larue G.E."/>
            <person name="Fisher S."/>
            <person name="Freeman R.M."/>
            <person name="Gunawardena J."/>
            <person name="Chu W."/>
            <person name="Stover N.A."/>
            <person name="Gregory B.D."/>
            <person name="Nowacki M."/>
            <person name="Derisi J."/>
            <person name="Roy S.W."/>
            <person name="Marshall W.F."/>
            <person name="Sood P."/>
        </authorList>
    </citation>
    <scope>NUCLEOTIDE SEQUENCE [LARGE SCALE GENOMIC DNA]</scope>
    <source>
        <strain evidence="1">WM001</strain>
    </source>
</reference>
<protein>
    <recommendedName>
        <fullName evidence="3">Arrestin-like N-terminal domain-containing protein</fullName>
    </recommendedName>
</protein>